<proteinExistence type="inferred from homology"/>
<keyword evidence="7 12" id="KW-0862">Zinc</keyword>
<dbReference type="Pfam" id="PF18074">
    <property type="entry name" value="PriA_C"/>
    <property type="match status" value="1"/>
</dbReference>
<comment type="function">
    <text evidence="12">Initiates the restart of stalled replication forks, which reloads the replicative helicase on sites other than the origin of replication. Recognizes and binds to abandoned replication forks and remodels them to uncover a helicase loading site. Promotes assembly of the primosome at these replication forks.</text>
</comment>
<dbReference type="InterPro" id="IPR040498">
    <property type="entry name" value="PriA_CRR"/>
</dbReference>
<keyword evidence="5 12" id="KW-0378">Hydrolase</keyword>
<feature type="binding site" evidence="12">
    <location>
        <position position="532"/>
    </location>
    <ligand>
        <name>Zn(2+)</name>
        <dbReference type="ChEBI" id="CHEBI:29105"/>
        <label>2</label>
    </ligand>
</feature>
<sequence length="796" mass="90139">MKAAGVIVNIPTSQLNTVFTYYIPDEIQDKAVFGKRVLVDFAGKKTEAFIIQEIKTDDINDLKPVLRVLDQEPVFDQRLLELACWMADYYLAPLALTLSIMIPTLLHRPNNPRVIAGIDADKYYQNYKGADRPHEDLFKELWSSGELTMSKTFEYINRSELNKMVKSGLLLVIGDYQTRSLEKAYHVYAANSFDKTNDLLNLQRRAPRQAEAMQYLLSHPGMDSKLFNKNFTRQITNALLKKGYIRFEQPPQRVLTPDFTLNDEQQKAVATLKAALKNRQYEEYLLFGVTGSGKTEVYLQAAQAVLQSGRSVIILVPEIALTRQLLDIFSDRIPDVAVLHSGMTAQERYEEWRRIQQNEACLVLGPRSAIFAPVSKLGLIIIDEEQENTFKQEELPRYHTRDVARRRAQMESALLLLGSATPAIETYHRAMTGEVKLLSLSQRTAGAVMPRVIIEDMRQSFRKGYRGVISLPLQERLSQGLINGEQSILFINRRGYSPMTICRECGTIATCPSCSVGLTYHQDRNLNVCHYCNYQRQQKTTCESCGSTHLQLLGSGTQKVEEEISLLFPQARVARLDMDSSRKKGHQKKILKAMKNGELDILIGTQMVAKGLDFPGVSLVGVLDADSILNLPDFRAAERCFQLLVQAAGRAGRADIAGEVFIQTYNPEASVIQMAANQDYDSFYKQENRIRKLLEYPPYTNILRIVFHSKSDQQCRSYSLATALYIEEMIDAKEDDIMLLGPASCPIHKIRNRYRHQILLKCISSSLLHSIAACIIKRGSPEGLRLEVDLNPMITM</sequence>
<evidence type="ECO:0000256" key="9">
    <source>
        <dbReference type="ARBA" id="ARBA00023125"/>
    </source>
</evidence>
<dbReference type="Pfam" id="PF00270">
    <property type="entry name" value="DEAD"/>
    <property type="match status" value="1"/>
</dbReference>
<dbReference type="GO" id="GO:0006302">
    <property type="term" value="P:double-strand break repair"/>
    <property type="evidence" value="ECO:0007669"/>
    <property type="project" value="InterPro"/>
</dbReference>
<keyword evidence="2 12" id="KW-0235">DNA replication</keyword>
<dbReference type="GO" id="GO:0043138">
    <property type="term" value="F:3'-5' DNA helicase activity"/>
    <property type="evidence" value="ECO:0007669"/>
    <property type="project" value="UniProtKB-EC"/>
</dbReference>
<dbReference type="GO" id="GO:0003677">
    <property type="term" value="F:DNA binding"/>
    <property type="evidence" value="ECO:0007669"/>
    <property type="project" value="UniProtKB-UniRule"/>
</dbReference>
<dbReference type="GO" id="GO:0008270">
    <property type="term" value="F:zinc ion binding"/>
    <property type="evidence" value="ECO:0007669"/>
    <property type="project" value="UniProtKB-UniRule"/>
</dbReference>
<evidence type="ECO:0000256" key="6">
    <source>
        <dbReference type="ARBA" id="ARBA00022806"/>
    </source>
</evidence>
<dbReference type="InterPro" id="IPR005259">
    <property type="entry name" value="PriA"/>
</dbReference>
<evidence type="ECO:0000256" key="4">
    <source>
        <dbReference type="ARBA" id="ARBA00022741"/>
    </source>
</evidence>
<evidence type="ECO:0000256" key="7">
    <source>
        <dbReference type="ARBA" id="ARBA00022833"/>
    </source>
</evidence>
<protein>
    <recommendedName>
        <fullName evidence="12">Replication restart protein PriA</fullName>
    </recommendedName>
    <alternativeName>
        <fullName evidence="12">ATP-dependent DNA helicase PriA</fullName>
        <ecNumber evidence="12">5.6.2.4</ecNumber>
    </alternativeName>
    <alternativeName>
        <fullName evidence="12">DNA 3'-5' helicase PriA</fullName>
    </alternativeName>
</protein>
<dbReference type="InterPro" id="IPR014001">
    <property type="entry name" value="Helicase_ATP-bd"/>
</dbReference>
<evidence type="ECO:0000256" key="3">
    <source>
        <dbReference type="ARBA" id="ARBA00022723"/>
    </source>
</evidence>
<dbReference type="RefSeq" id="WP_046497994.1">
    <property type="nucleotide sequence ID" value="NZ_CGIH01000029.1"/>
</dbReference>
<keyword evidence="9 12" id="KW-0238">DNA-binding</keyword>
<name>A0A0E4C909_9FIRM</name>
<comment type="cofactor">
    <cofactor evidence="12">
        <name>Zn(2+)</name>
        <dbReference type="ChEBI" id="CHEBI:29105"/>
    </cofactor>
    <text evidence="12">Binds 2 zinc ions per subunit.</text>
</comment>
<dbReference type="GO" id="GO:0006270">
    <property type="term" value="P:DNA replication initiation"/>
    <property type="evidence" value="ECO:0007669"/>
    <property type="project" value="TreeGrafter"/>
</dbReference>
<gene>
    <name evidence="12" type="primary">priA</name>
    <name evidence="15" type="ORF">1839</name>
</gene>
<keyword evidence="4 12" id="KW-0547">Nucleotide-binding</keyword>
<dbReference type="GO" id="GO:0006310">
    <property type="term" value="P:DNA recombination"/>
    <property type="evidence" value="ECO:0007669"/>
    <property type="project" value="InterPro"/>
</dbReference>
<comment type="catalytic activity">
    <reaction evidence="12">
        <text>Couples ATP hydrolysis with the unwinding of duplex DNA by translocating in the 3'-5' direction.</text>
        <dbReference type="EC" id="5.6.2.4"/>
    </reaction>
</comment>
<dbReference type="InterPro" id="IPR027417">
    <property type="entry name" value="P-loop_NTPase"/>
</dbReference>
<keyword evidence="10 12" id="KW-0413">Isomerase</keyword>
<dbReference type="FunFam" id="3.40.50.300:FF:000489">
    <property type="entry name" value="Primosome assembly protein PriA"/>
    <property type="match status" value="1"/>
</dbReference>
<dbReference type="PROSITE" id="PS51192">
    <property type="entry name" value="HELICASE_ATP_BIND_1"/>
    <property type="match status" value="1"/>
</dbReference>
<dbReference type="InterPro" id="IPR041236">
    <property type="entry name" value="PriA_C"/>
</dbReference>
<evidence type="ECO:0000256" key="11">
    <source>
        <dbReference type="ARBA" id="ARBA00048988"/>
    </source>
</evidence>
<evidence type="ECO:0000313" key="16">
    <source>
        <dbReference type="Proteomes" id="UP000045545"/>
    </source>
</evidence>
<keyword evidence="1 12" id="KW-0639">Primosome</keyword>
<comment type="subunit">
    <text evidence="12">Component of the replication restart primosome.</text>
</comment>
<dbReference type="InterPro" id="IPR011545">
    <property type="entry name" value="DEAD/DEAH_box_helicase_dom"/>
</dbReference>
<dbReference type="Pfam" id="PF00271">
    <property type="entry name" value="Helicase_C"/>
    <property type="match status" value="1"/>
</dbReference>
<dbReference type="EMBL" id="CGIH01000029">
    <property type="protein sequence ID" value="CFX77121.1"/>
    <property type="molecule type" value="Genomic_DNA"/>
</dbReference>
<feature type="binding site" evidence="12">
    <location>
        <position position="529"/>
    </location>
    <ligand>
        <name>Zn(2+)</name>
        <dbReference type="ChEBI" id="CHEBI:29105"/>
        <label>2</label>
    </ligand>
</feature>
<dbReference type="Gene3D" id="3.40.50.300">
    <property type="entry name" value="P-loop containing nucleotide triphosphate hydrolases"/>
    <property type="match status" value="2"/>
</dbReference>
<dbReference type="Pfam" id="PF18319">
    <property type="entry name" value="Zn_ribbon_PriA"/>
    <property type="match status" value="1"/>
</dbReference>
<dbReference type="SMART" id="SM00487">
    <property type="entry name" value="DEXDc"/>
    <property type="match status" value="1"/>
</dbReference>
<dbReference type="HAMAP" id="MF_00983">
    <property type="entry name" value="PriA"/>
    <property type="match status" value="1"/>
</dbReference>
<dbReference type="Gene3D" id="3.40.1440.60">
    <property type="entry name" value="PriA, 3(prime) DNA-binding domain"/>
    <property type="match status" value="1"/>
</dbReference>
<dbReference type="PANTHER" id="PTHR30580:SF0">
    <property type="entry name" value="PRIMOSOMAL PROTEIN N"/>
    <property type="match status" value="1"/>
</dbReference>
<feature type="binding site" evidence="12">
    <location>
        <position position="542"/>
    </location>
    <ligand>
        <name>Zn(2+)</name>
        <dbReference type="ChEBI" id="CHEBI:29105"/>
        <label>1</label>
    </ligand>
</feature>
<accession>A0A0E4C909</accession>
<dbReference type="PROSITE" id="PS51194">
    <property type="entry name" value="HELICASE_CTER"/>
    <property type="match status" value="1"/>
</dbReference>
<evidence type="ECO:0000259" key="13">
    <source>
        <dbReference type="PROSITE" id="PS51192"/>
    </source>
</evidence>
<evidence type="ECO:0000256" key="10">
    <source>
        <dbReference type="ARBA" id="ARBA00023235"/>
    </source>
</evidence>
<comment type="catalytic activity">
    <reaction evidence="11 12">
        <text>ATP + H2O = ADP + phosphate + H(+)</text>
        <dbReference type="Rhea" id="RHEA:13065"/>
        <dbReference type="ChEBI" id="CHEBI:15377"/>
        <dbReference type="ChEBI" id="CHEBI:15378"/>
        <dbReference type="ChEBI" id="CHEBI:30616"/>
        <dbReference type="ChEBI" id="CHEBI:43474"/>
        <dbReference type="ChEBI" id="CHEBI:456216"/>
        <dbReference type="EC" id="5.6.2.4"/>
    </reaction>
</comment>
<dbReference type="PANTHER" id="PTHR30580">
    <property type="entry name" value="PRIMOSOMAL PROTEIN N"/>
    <property type="match status" value="1"/>
</dbReference>
<dbReference type="SMART" id="SM00490">
    <property type="entry name" value="HELICc"/>
    <property type="match status" value="1"/>
</dbReference>
<evidence type="ECO:0000259" key="14">
    <source>
        <dbReference type="PROSITE" id="PS51194"/>
    </source>
</evidence>
<keyword evidence="6 12" id="KW-0347">Helicase</keyword>
<dbReference type="AlphaFoldDB" id="A0A0E4C909"/>
<feature type="domain" description="Helicase ATP-binding" evidence="13">
    <location>
        <begin position="275"/>
        <end position="440"/>
    </location>
</feature>
<evidence type="ECO:0000256" key="1">
    <source>
        <dbReference type="ARBA" id="ARBA00022515"/>
    </source>
</evidence>
<feature type="binding site" evidence="12">
    <location>
        <position position="545"/>
    </location>
    <ligand>
        <name>Zn(2+)</name>
        <dbReference type="ChEBI" id="CHEBI:29105"/>
        <label>1</label>
    </ligand>
</feature>
<dbReference type="InterPro" id="IPR001650">
    <property type="entry name" value="Helicase_C-like"/>
</dbReference>
<dbReference type="Proteomes" id="UP000045545">
    <property type="component" value="Unassembled WGS sequence"/>
</dbReference>
<dbReference type="Pfam" id="PF17764">
    <property type="entry name" value="PriA_3primeBD"/>
    <property type="match status" value="1"/>
</dbReference>
<dbReference type="CDD" id="cd17929">
    <property type="entry name" value="DEXHc_priA"/>
    <property type="match status" value="1"/>
</dbReference>
<organism evidence="15 16">
    <name type="scientific">Syntrophomonas zehnderi OL-4</name>
    <dbReference type="NCBI Taxonomy" id="690567"/>
    <lineage>
        <taxon>Bacteria</taxon>
        <taxon>Bacillati</taxon>
        <taxon>Bacillota</taxon>
        <taxon>Clostridia</taxon>
        <taxon>Eubacteriales</taxon>
        <taxon>Syntrophomonadaceae</taxon>
        <taxon>Syntrophomonas</taxon>
    </lineage>
</organism>
<feature type="binding site" evidence="12">
    <location>
        <position position="511"/>
    </location>
    <ligand>
        <name>Zn(2+)</name>
        <dbReference type="ChEBI" id="CHEBI:29105"/>
        <label>2</label>
    </ligand>
</feature>
<keyword evidence="8 12" id="KW-0067">ATP-binding</keyword>
<keyword evidence="16" id="KW-1185">Reference proteome</keyword>
<dbReference type="GO" id="GO:0005524">
    <property type="term" value="F:ATP binding"/>
    <property type="evidence" value="ECO:0007669"/>
    <property type="project" value="UniProtKB-UniRule"/>
</dbReference>
<dbReference type="NCBIfam" id="TIGR00595">
    <property type="entry name" value="priA"/>
    <property type="match status" value="1"/>
</dbReference>
<evidence type="ECO:0000256" key="5">
    <source>
        <dbReference type="ARBA" id="ARBA00022801"/>
    </source>
</evidence>
<dbReference type="EC" id="5.6.2.4" evidence="12"/>
<dbReference type="SUPFAM" id="SSF52540">
    <property type="entry name" value="P-loop containing nucleoside triphosphate hydrolases"/>
    <property type="match status" value="2"/>
</dbReference>
<dbReference type="OrthoDB" id="9759544at2"/>
<evidence type="ECO:0000313" key="15">
    <source>
        <dbReference type="EMBL" id="CFX77121.1"/>
    </source>
</evidence>
<dbReference type="GO" id="GO:1990077">
    <property type="term" value="C:primosome complex"/>
    <property type="evidence" value="ECO:0007669"/>
    <property type="project" value="UniProtKB-UniRule"/>
</dbReference>
<dbReference type="InterPro" id="IPR042115">
    <property type="entry name" value="PriA_3primeBD_sf"/>
</dbReference>
<feature type="binding site" evidence="12">
    <location>
        <position position="514"/>
    </location>
    <ligand>
        <name>Zn(2+)</name>
        <dbReference type="ChEBI" id="CHEBI:29105"/>
        <label>2</label>
    </ligand>
</feature>
<dbReference type="InterPro" id="IPR041222">
    <property type="entry name" value="PriA_3primeBD"/>
</dbReference>
<evidence type="ECO:0000256" key="8">
    <source>
        <dbReference type="ARBA" id="ARBA00022840"/>
    </source>
</evidence>
<comment type="similarity">
    <text evidence="12">Belongs to the helicase family. PriA subfamily.</text>
</comment>
<feature type="domain" description="Helicase C-terminal" evidence="14">
    <location>
        <begin position="537"/>
        <end position="691"/>
    </location>
</feature>
<evidence type="ECO:0000256" key="2">
    <source>
        <dbReference type="ARBA" id="ARBA00022705"/>
    </source>
</evidence>
<reference evidence="15 16" key="1">
    <citation type="submission" date="2015-03" db="EMBL/GenBank/DDBJ databases">
        <authorList>
            <person name="Murphy D."/>
        </authorList>
    </citation>
    <scope>NUCLEOTIDE SEQUENCE [LARGE SCALE GENOMIC DNA]</scope>
    <source>
        <strain evidence="15 16">OL-4</strain>
    </source>
</reference>
<feature type="binding site" evidence="12">
    <location>
        <position position="505"/>
    </location>
    <ligand>
        <name>Zn(2+)</name>
        <dbReference type="ChEBI" id="CHEBI:29105"/>
        <label>1</label>
    </ligand>
</feature>
<evidence type="ECO:0000256" key="12">
    <source>
        <dbReference type="HAMAP-Rule" id="MF_00983"/>
    </source>
</evidence>
<feature type="binding site" evidence="12">
    <location>
        <position position="502"/>
    </location>
    <ligand>
        <name>Zn(2+)</name>
        <dbReference type="ChEBI" id="CHEBI:29105"/>
        <label>1</label>
    </ligand>
</feature>
<dbReference type="GO" id="GO:0006269">
    <property type="term" value="P:DNA replication, synthesis of primer"/>
    <property type="evidence" value="ECO:0007669"/>
    <property type="project" value="UniProtKB-KW"/>
</dbReference>
<dbReference type="GO" id="GO:0016887">
    <property type="term" value="F:ATP hydrolysis activity"/>
    <property type="evidence" value="ECO:0007669"/>
    <property type="project" value="RHEA"/>
</dbReference>
<dbReference type="STRING" id="690567.1839"/>
<dbReference type="CDD" id="cd18804">
    <property type="entry name" value="SF2_C_priA"/>
    <property type="match status" value="1"/>
</dbReference>
<keyword evidence="3 12" id="KW-0479">Metal-binding</keyword>